<evidence type="ECO:0000256" key="1">
    <source>
        <dbReference type="ARBA" id="ARBA00004413"/>
    </source>
</evidence>
<dbReference type="Proteomes" id="UP000662770">
    <property type="component" value="Chromosome"/>
</dbReference>
<keyword evidence="6" id="KW-0145">Chemotaxis</keyword>
<keyword evidence="11" id="KW-0175">Coiled coil</keyword>
<feature type="coiled-coil region" evidence="11">
    <location>
        <begin position="10"/>
        <end position="39"/>
    </location>
</feature>
<name>A0ABX7QPT4_9GAMM</name>
<evidence type="ECO:0000256" key="3">
    <source>
        <dbReference type="ARBA" id="ARBA00020392"/>
    </source>
</evidence>
<sequence length="154" mass="18127">MAKDPLLTVLKLAQEAEEQAALKLKAAQLEHQRRNAQLQALNGYRLDYMKQLSDKQGQQIRAEAYQQFHRFIQQIDSAIKQQNAVVHDAEQQKLHRQKYWLEKQQKRKAVELLLAKKAAAAEAKQLKQEQKMTDEFASQQFYCRKRNTNDLNEY</sequence>
<keyword evidence="12" id="KW-0969">Cilium</keyword>
<dbReference type="RefSeq" id="WP_207353960.1">
    <property type="nucleotide sequence ID" value="NZ_CP071503.1"/>
</dbReference>
<keyword evidence="7" id="KW-1005">Bacterial flagellum biogenesis</keyword>
<evidence type="ECO:0000256" key="5">
    <source>
        <dbReference type="ARBA" id="ARBA00022475"/>
    </source>
</evidence>
<evidence type="ECO:0000256" key="11">
    <source>
        <dbReference type="SAM" id="Coils"/>
    </source>
</evidence>
<protein>
    <recommendedName>
        <fullName evidence="3">Flagellar FliJ protein</fullName>
    </recommendedName>
</protein>
<dbReference type="InterPro" id="IPR012823">
    <property type="entry name" value="Flagell_FliJ"/>
</dbReference>
<evidence type="ECO:0000313" key="12">
    <source>
        <dbReference type="EMBL" id="QSX32720.1"/>
    </source>
</evidence>
<keyword evidence="12" id="KW-0282">Flagellum</keyword>
<reference evidence="12 13" key="1">
    <citation type="submission" date="2021-03" db="EMBL/GenBank/DDBJ databases">
        <title>Novel species identification of genus Shewanella.</title>
        <authorList>
            <person name="Liu G."/>
            <person name="Zhang Q."/>
        </authorList>
    </citation>
    <scope>NUCLEOTIDE SEQUENCE [LARGE SCALE GENOMIC DNA]</scope>
    <source>
        <strain evidence="12 13">FJAT-51800</strain>
    </source>
</reference>
<dbReference type="PANTHER" id="PTHR38786:SF1">
    <property type="entry name" value="FLAGELLAR FLIJ PROTEIN"/>
    <property type="match status" value="1"/>
</dbReference>
<dbReference type="Pfam" id="PF02050">
    <property type="entry name" value="FliJ"/>
    <property type="match status" value="1"/>
</dbReference>
<keyword evidence="9" id="KW-0472">Membrane</keyword>
<evidence type="ECO:0000313" key="13">
    <source>
        <dbReference type="Proteomes" id="UP000662770"/>
    </source>
</evidence>
<keyword evidence="5" id="KW-1003">Cell membrane</keyword>
<dbReference type="EMBL" id="CP071503">
    <property type="protein sequence ID" value="QSX32720.1"/>
    <property type="molecule type" value="Genomic_DNA"/>
</dbReference>
<dbReference type="NCBIfam" id="TIGR02473">
    <property type="entry name" value="flagell_FliJ"/>
    <property type="match status" value="1"/>
</dbReference>
<evidence type="ECO:0000256" key="10">
    <source>
        <dbReference type="ARBA" id="ARBA00023225"/>
    </source>
</evidence>
<gene>
    <name evidence="12" type="primary">fliJ</name>
    <name evidence="12" type="ORF">JYB87_13310</name>
</gene>
<comment type="similarity">
    <text evidence="2">Belongs to the FliJ family.</text>
</comment>
<evidence type="ECO:0000256" key="6">
    <source>
        <dbReference type="ARBA" id="ARBA00022500"/>
    </source>
</evidence>
<organism evidence="12 13">
    <name type="scientific">Shewanella avicenniae</name>
    <dbReference type="NCBI Taxonomy" id="2814294"/>
    <lineage>
        <taxon>Bacteria</taxon>
        <taxon>Pseudomonadati</taxon>
        <taxon>Pseudomonadota</taxon>
        <taxon>Gammaproteobacteria</taxon>
        <taxon>Alteromonadales</taxon>
        <taxon>Shewanellaceae</taxon>
        <taxon>Shewanella</taxon>
    </lineage>
</organism>
<evidence type="ECO:0000256" key="4">
    <source>
        <dbReference type="ARBA" id="ARBA00022448"/>
    </source>
</evidence>
<dbReference type="InterPro" id="IPR018006">
    <property type="entry name" value="Flag_FliJ_proteobac"/>
</dbReference>
<dbReference type="PIRSF" id="PIRSF019404">
    <property type="entry name" value="FliJ"/>
    <property type="match status" value="1"/>
</dbReference>
<proteinExistence type="inferred from homology"/>
<evidence type="ECO:0000256" key="2">
    <source>
        <dbReference type="ARBA" id="ARBA00010004"/>
    </source>
</evidence>
<dbReference type="Gene3D" id="1.10.287.1700">
    <property type="match status" value="1"/>
</dbReference>
<keyword evidence="13" id="KW-1185">Reference proteome</keyword>
<evidence type="ECO:0000256" key="9">
    <source>
        <dbReference type="ARBA" id="ARBA00023136"/>
    </source>
</evidence>
<dbReference type="PANTHER" id="PTHR38786">
    <property type="entry name" value="FLAGELLAR FLIJ PROTEIN"/>
    <property type="match status" value="1"/>
</dbReference>
<keyword evidence="12" id="KW-0966">Cell projection</keyword>
<keyword evidence="4" id="KW-0813">Transport</keyword>
<keyword evidence="10" id="KW-1006">Bacterial flagellum protein export</keyword>
<comment type="subcellular location">
    <subcellularLocation>
        <location evidence="1">Cell membrane</location>
        <topology evidence="1">Peripheral membrane protein</topology>
        <orientation evidence="1">Cytoplasmic side</orientation>
    </subcellularLocation>
</comment>
<dbReference type="InterPro" id="IPR052570">
    <property type="entry name" value="FliJ"/>
</dbReference>
<evidence type="ECO:0000256" key="8">
    <source>
        <dbReference type="ARBA" id="ARBA00022927"/>
    </source>
</evidence>
<dbReference type="InterPro" id="IPR053716">
    <property type="entry name" value="Flag_assembly_chemotaxis_eff"/>
</dbReference>
<feature type="coiled-coil region" evidence="11">
    <location>
        <begin position="72"/>
        <end position="129"/>
    </location>
</feature>
<accession>A0ABX7QPT4</accession>
<keyword evidence="8" id="KW-0653">Protein transport</keyword>
<evidence type="ECO:0000256" key="7">
    <source>
        <dbReference type="ARBA" id="ARBA00022795"/>
    </source>
</evidence>